<dbReference type="Gene3D" id="1.10.287.470">
    <property type="entry name" value="Helix hairpin bin"/>
    <property type="match status" value="1"/>
</dbReference>
<comment type="subcellular location">
    <subcellularLocation>
        <location evidence="1">Cell inner membrane</location>
        <topology evidence="1">Single-pass membrane protein</topology>
    </subcellularLocation>
</comment>
<dbReference type="Gene3D" id="2.40.50.100">
    <property type="match status" value="1"/>
</dbReference>
<evidence type="ECO:0000256" key="6">
    <source>
        <dbReference type="ARBA" id="ARBA00022692"/>
    </source>
</evidence>
<keyword evidence="4" id="KW-1003">Cell membrane</keyword>
<comment type="similarity">
    <text evidence="2">Belongs to the membrane fusion protein (MFP) (TC 8.A.1) family.</text>
</comment>
<sequence length="393" mass="43742">MTIMHDHTEPTSSHGMRRSLLLWTLVATVVLLIIWASVYHVDQTTRGTGTVIANSRIQVIQAVDGGVLKTLHVKEGDQVKKGQVLAVLDQIRVGASVRELEARLASLRGQAARLRAEITGDRDIRFPPDVLQFPEIVKVQRALFTQRRQSFREEMNTLQVAVKLAREDAQIVAKLATTGDVSRSEVIRSERALNEAEAQLVNRRNKYYQDIQAELAKAEDDIGQNAQVQTQRNQQLSDSVFKAPVDGIVKNVRVTTQGGVLRAGDELMQIVPVDDKLIVETRVKPADIAMIRPGLTAAIRFDAFDYTIYGAVEGKVTYVSADTIKEESKFGEQSYYRVHVETTDNPVKSKSGKSLEILPGMTAQVDIRTGNRTVMQFILKPLKKTLSESLGER</sequence>
<accession>A0ABN8HGN6</accession>
<dbReference type="PANTHER" id="PTHR30386">
    <property type="entry name" value="MEMBRANE FUSION SUBUNIT OF EMRAB-TOLC MULTIDRUG EFFLUX PUMP"/>
    <property type="match status" value="1"/>
</dbReference>
<dbReference type="Pfam" id="PF26002">
    <property type="entry name" value="Beta-barrel_AprE"/>
    <property type="match status" value="1"/>
</dbReference>
<evidence type="ECO:0000256" key="9">
    <source>
        <dbReference type="SAM" id="Coils"/>
    </source>
</evidence>
<dbReference type="RefSeq" id="WP_305731644.1">
    <property type="nucleotide sequence ID" value="NZ_OW150024.1"/>
</dbReference>
<keyword evidence="5" id="KW-0997">Cell inner membrane</keyword>
<evidence type="ECO:0000256" key="1">
    <source>
        <dbReference type="ARBA" id="ARBA00004377"/>
    </source>
</evidence>
<keyword evidence="6 10" id="KW-0812">Transmembrane</keyword>
<dbReference type="PANTHER" id="PTHR30386:SF26">
    <property type="entry name" value="TRANSPORT PROTEIN COMB"/>
    <property type="match status" value="1"/>
</dbReference>
<dbReference type="PRINTS" id="PR01490">
    <property type="entry name" value="RTXTOXIND"/>
</dbReference>
<dbReference type="PROSITE" id="PS00543">
    <property type="entry name" value="HLYD_FAMILY"/>
    <property type="match status" value="1"/>
</dbReference>
<dbReference type="InterPro" id="IPR058982">
    <property type="entry name" value="Beta-barrel_AprE"/>
</dbReference>
<keyword evidence="8 10" id="KW-0472">Membrane</keyword>
<reference evidence="13 14" key="1">
    <citation type="submission" date="2022-03" db="EMBL/GenBank/DDBJ databases">
        <authorList>
            <person name="Koch H."/>
        </authorList>
    </citation>
    <scope>NUCLEOTIDE SEQUENCE [LARGE SCALE GENOMIC DNA]</scope>
    <source>
        <strain evidence="13 14">G1</strain>
    </source>
</reference>
<dbReference type="InterPro" id="IPR058781">
    <property type="entry name" value="HH_AprE-like"/>
</dbReference>
<evidence type="ECO:0000256" key="2">
    <source>
        <dbReference type="ARBA" id="ARBA00009477"/>
    </source>
</evidence>
<dbReference type="Proteomes" id="UP001295463">
    <property type="component" value="Chromosome"/>
</dbReference>
<keyword evidence="3" id="KW-0813">Transport</keyword>
<dbReference type="SUPFAM" id="SSF111369">
    <property type="entry name" value="HlyD-like secretion proteins"/>
    <property type="match status" value="1"/>
</dbReference>
<proteinExistence type="inferred from homology"/>
<protein>
    <submittedName>
        <fullName evidence="13">Membrane fusion protein (MFP) family protein</fullName>
    </submittedName>
</protein>
<dbReference type="EMBL" id="OW150024">
    <property type="protein sequence ID" value="CAH2030768.1"/>
    <property type="molecule type" value="Genomic_DNA"/>
</dbReference>
<evidence type="ECO:0000313" key="13">
    <source>
        <dbReference type="EMBL" id="CAH2030768.1"/>
    </source>
</evidence>
<gene>
    <name evidence="13" type="ORF">GEAMG1_0954</name>
</gene>
<evidence type="ECO:0000256" key="8">
    <source>
        <dbReference type="ARBA" id="ARBA00023136"/>
    </source>
</evidence>
<evidence type="ECO:0000259" key="12">
    <source>
        <dbReference type="Pfam" id="PF26002"/>
    </source>
</evidence>
<dbReference type="Pfam" id="PF25994">
    <property type="entry name" value="HH_AprE"/>
    <property type="match status" value="1"/>
</dbReference>
<dbReference type="InterPro" id="IPR050739">
    <property type="entry name" value="MFP"/>
</dbReference>
<dbReference type="Gene3D" id="2.40.30.170">
    <property type="match status" value="1"/>
</dbReference>
<keyword evidence="7 10" id="KW-1133">Transmembrane helix</keyword>
<evidence type="ECO:0000256" key="4">
    <source>
        <dbReference type="ARBA" id="ARBA00022475"/>
    </source>
</evidence>
<evidence type="ECO:0000256" key="7">
    <source>
        <dbReference type="ARBA" id="ARBA00022989"/>
    </source>
</evidence>
<feature type="coiled-coil region" evidence="9">
    <location>
        <begin position="148"/>
        <end position="206"/>
    </location>
</feature>
<organism evidence="13 14">
    <name type="scientific">Trichlorobacter ammonificans</name>
    <dbReference type="NCBI Taxonomy" id="2916410"/>
    <lineage>
        <taxon>Bacteria</taxon>
        <taxon>Pseudomonadati</taxon>
        <taxon>Thermodesulfobacteriota</taxon>
        <taxon>Desulfuromonadia</taxon>
        <taxon>Geobacterales</taxon>
        <taxon>Geobacteraceae</taxon>
        <taxon>Trichlorobacter</taxon>
    </lineage>
</organism>
<feature type="domain" description="AprE-like beta-barrel" evidence="12">
    <location>
        <begin position="277"/>
        <end position="370"/>
    </location>
</feature>
<evidence type="ECO:0000259" key="11">
    <source>
        <dbReference type="Pfam" id="PF25994"/>
    </source>
</evidence>
<evidence type="ECO:0000256" key="3">
    <source>
        <dbReference type="ARBA" id="ARBA00022448"/>
    </source>
</evidence>
<keyword evidence="9" id="KW-0175">Coiled coil</keyword>
<evidence type="ECO:0000256" key="10">
    <source>
        <dbReference type="SAM" id="Phobius"/>
    </source>
</evidence>
<name>A0ABN8HGN6_9BACT</name>
<keyword evidence="14" id="KW-1185">Reference proteome</keyword>
<evidence type="ECO:0000313" key="14">
    <source>
        <dbReference type="Proteomes" id="UP001295463"/>
    </source>
</evidence>
<feature type="domain" description="AprE-like long alpha-helical hairpin" evidence="11">
    <location>
        <begin position="94"/>
        <end position="168"/>
    </location>
</feature>
<dbReference type="InterPro" id="IPR006144">
    <property type="entry name" value="Secretion_HlyD_CS"/>
</dbReference>
<feature type="transmembrane region" description="Helical" evidence="10">
    <location>
        <begin position="20"/>
        <end position="38"/>
    </location>
</feature>
<dbReference type="NCBIfam" id="TIGR01843">
    <property type="entry name" value="type_I_hlyD"/>
    <property type="match status" value="1"/>
</dbReference>
<evidence type="ECO:0000256" key="5">
    <source>
        <dbReference type="ARBA" id="ARBA00022519"/>
    </source>
</evidence>
<dbReference type="InterPro" id="IPR010129">
    <property type="entry name" value="T1SS_HlyD"/>
</dbReference>